<organism evidence="1">
    <name type="scientific">Xenorhabdus bovienii str. kraussei Becker Underwood</name>
    <dbReference type="NCBI Taxonomy" id="1398204"/>
    <lineage>
        <taxon>Bacteria</taxon>
        <taxon>Pseudomonadati</taxon>
        <taxon>Pseudomonadota</taxon>
        <taxon>Gammaproteobacteria</taxon>
        <taxon>Enterobacterales</taxon>
        <taxon>Morganellaceae</taxon>
        <taxon>Xenorhabdus</taxon>
    </lineage>
</organism>
<comment type="caution">
    <text evidence="1">The sequence shown here is derived from an EMBL/GenBank/DDBJ whole genome shotgun (WGS) entry which is preliminary data.</text>
</comment>
<protein>
    <submittedName>
        <fullName evidence="1">Putative DNA-binding protein</fullName>
    </submittedName>
</protein>
<reference evidence="1" key="1">
    <citation type="submission" date="2013-07" db="EMBL/GenBank/DDBJ databases">
        <title>Sub-species coevolution in mutualistic symbiosis.</title>
        <authorList>
            <person name="Murfin K."/>
            <person name="Klassen J."/>
            <person name="Lee M."/>
            <person name="Forst S."/>
            <person name="Stock P."/>
            <person name="Goodrich-Blair H."/>
        </authorList>
    </citation>
    <scope>NUCLEOTIDE SEQUENCE [LARGE SCALE GENOMIC DNA]</scope>
    <source>
        <strain evidence="1">Kraussei Becker Underwood</strain>
    </source>
</reference>
<dbReference type="GO" id="GO:0003677">
    <property type="term" value="F:DNA binding"/>
    <property type="evidence" value="ECO:0007669"/>
    <property type="project" value="UniProtKB-KW"/>
</dbReference>
<evidence type="ECO:0000313" key="1">
    <source>
        <dbReference type="EMBL" id="CDH24956.1"/>
    </source>
</evidence>
<dbReference type="HOGENOM" id="CLU_089912_1_0_6"/>
<dbReference type="EMBL" id="CBSZ010000265">
    <property type="protein sequence ID" value="CDH24956.1"/>
    <property type="molecule type" value="Genomic_DNA"/>
</dbReference>
<name>A0A077PW81_XENBV</name>
<sequence>MKEYDFALIATSKNDVDDEVICQIANDLFEAGADDCTVSARGNALIIEFDRESKSYKDAVISAIKHVQSIDVITVKSVDAGQYVGLSDAAELSELTRSALSKFSKGERGDGKFPTPYLRVASKTPLYDWSEIASWLCSKGLIEPELVENALFTSAINTALKLRNGELKEVSTLVSELAGA</sequence>
<proteinExistence type="predicted"/>
<dbReference type="AlphaFoldDB" id="A0A077PW81"/>
<keyword evidence="1" id="KW-0238">DNA-binding</keyword>
<gene>
    <name evidence="1" type="ORF">XBKB1_3370003</name>
</gene>
<dbReference type="Proteomes" id="UP000028493">
    <property type="component" value="Unassembled WGS sequence"/>
</dbReference>
<dbReference type="RefSeq" id="WP_051876031.1">
    <property type="nucleotide sequence ID" value="NZ_CAWLXS010000325.1"/>
</dbReference>
<accession>A0A077PW81</accession>